<dbReference type="Gene3D" id="3.10.105.10">
    <property type="entry name" value="Dipeptide-binding Protein, Domain 3"/>
    <property type="match status" value="1"/>
</dbReference>
<dbReference type="InterPro" id="IPR000914">
    <property type="entry name" value="SBP_5_dom"/>
</dbReference>
<reference evidence="5" key="1">
    <citation type="submission" date="2009-12" db="EMBL/GenBank/DDBJ databases">
        <title>Complete sequence of Treponema primitia strain ZAS-2.</title>
        <authorList>
            <person name="Tetu S.G."/>
            <person name="Matson E."/>
            <person name="Ren Q."/>
            <person name="Seshadri R."/>
            <person name="Elbourne L."/>
            <person name="Hassan K.A."/>
            <person name="Durkin A."/>
            <person name="Radune D."/>
            <person name="Mohamoud Y."/>
            <person name="Shay R."/>
            <person name="Jin S."/>
            <person name="Zhang X."/>
            <person name="Lucey K."/>
            <person name="Ballor N.R."/>
            <person name="Ottesen E."/>
            <person name="Rosenthal R."/>
            <person name="Allen A."/>
            <person name="Leadbetter J.R."/>
            <person name="Paulsen I.T."/>
        </authorList>
    </citation>
    <scope>NUCLEOTIDE SEQUENCE [LARGE SCALE GENOMIC DNA]</scope>
    <source>
        <strain evidence="5">ATCC BAA-887 / DSM 12427 / ZAS-2</strain>
    </source>
</reference>
<evidence type="ECO:0000313" key="5">
    <source>
        <dbReference type="Proteomes" id="UP000009223"/>
    </source>
</evidence>
<dbReference type="Gene3D" id="3.90.76.10">
    <property type="entry name" value="Dipeptide-binding Protein, Domain 1"/>
    <property type="match status" value="1"/>
</dbReference>
<evidence type="ECO:0000256" key="1">
    <source>
        <dbReference type="ARBA" id="ARBA00005695"/>
    </source>
</evidence>
<dbReference type="PROSITE" id="PS51257">
    <property type="entry name" value="PROKAR_LIPOPROTEIN"/>
    <property type="match status" value="1"/>
</dbReference>
<keyword evidence="2" id="KW-0732">Signal</keyword>
<accession>F5YM10</accession>
<comment type="similarity">
    <text evidence="1">Belongs to the bacterial solute-binding protein 5 family.</text>
</comment>
<dbReference type="InterPro" id="IPR039424">
    <property type="entry name" value="SBP_5"/>
</dbReference>
<dbReference type="SUPFAM" id="SSF53850">
    <property type="entry name" value="Periplasmic binding protein-like II"/>
    <property type="match status" value="1"/>
</dbReference>
<reference evidence="4 5" key="2">
    <citation type="journal article" date="2011" name="ISME J.">
        <title>RNA-seq reveals cooperative metabolic interactions between two termite-gut spirochete species in co-culture.</title>
        <authorList>
            <person name="Rosenthal A.Z."/>
            <person name="Matson E.G."/>
            <person name="Eldar A."/>
            <person name="Leadbetter J.R."/>
        </authorList>
    </citation>
    <scope>NUCLEOTIDE SEQUENCE [LARGE SCALE GENOMIC DNA]</scope>
    <source>
        <strain evidence="5">ATCC BAA-887 / DSM 12427 / ZAS-2</strain>
    </source>
</reference>
<dbReference type="GO" id="GO:1904680">
    <property type="term" value="F:peptide transmembrane transporter activity"/>
    <property type="evidence" value="ECO:0007669"/>
    <property type="project" value="TreeGrafter"/>
</dbReference>
<evidence type="ECO:0000313" key="4">
    <source>
        <dbReference type="EMBL" id="AEF86883.1"/>
    </source>
</evidence>
<dbReference type="STRING" id="545694.TREPR_1780"/>
<dbReference type="KEGG" id="tpi:TREPR_1780"/>
<protein>
    <submittedName>
        <fullName evidence="4">Bacterial extracellular solute-binding protein, family 5</fullName>
    </submittedName>
</protein>
<name>F5YM10_TREPZ</name>
<dbReference type="InterPro" id="IPR023765">
    <property type="entry name" value="SBP_5_CS"/>
</dbReference>
<feature type="domain" description="Solute-binding protein family 5" evidence="3">
    <location>
        <begin position="81"/>
        <end position="438"/>
    </location>
</feature>
<dbReference type="eggNOG" id="COG0747">
    <property type="taxonomic scope" value="Bacteria"/>
</dbReference>
<dbReference type="Gene3D" id="3.40.190.10">
    <property type="entry name" value="Periplasmic binding protein-like II"/>
    <property type="match status" value="1"/>
</dbReference>
<dbReference type="PANTHER" id="PTHR30290">
    <property type="entry name" value="PERIPLASMIC BINDING COMPONENT OF ABC TRANSPORTER"/>
    <property type="match status" value="1"/>
</dbReference>
<evidence type="ECO:0000256" key="2">
    <source>
        <dbReference type="ARBA" id="ARBA00022729"/>
    </source>
</evidence>
<dbReference type="Pfam" id="PF00496">
    <property type="entry name" value="SBP_bac_5"/>
    <property type="match status" value="1"/>
</dbReference>
<sequence>MSTNKKFTLGILLGMALILTLGSCGGSGKASGSSGKVRLSVGITADPDTLNPIVSRDRAGNWLGCIQYPTLLKRGTDASMQPYGADSFSISPDGLEVTFNLRKDLKWSDGTPFTSADVAYTKYLVGDLRLANFASSFDIVTETLTPDDHTIIFKLSTPSYVFVGSIGPWMKIIPKHVWEKISDPGTYLNDTNVVAMGPFLMTEAKRGEYYIYKAVDSWFQAPGAGKPAVDELVFRVYPDINAMVIAVQSGEIDFTAKEIPFDSAEALKSQGFIIESNESLGYTHTSFNASSEFLRDVNLRRALAAAIDKKTIIQFAIKNEGEVMDSIISPVFGDLPSKSPAAKYPTYNPNTAKQILADAGYRDTDGDGILNAPRGGKNVSFSMMYDGNDIVVKNSSDIVYQNYKDIGIDLKLLPMEKTTYTEKLKVKDFDSWLGNWGIMEVLNGDMNVVYESNSAMYYYGIPFADIDASLLTIKEAGTYDQIVVGIHQFEEAMAAECIAIPIFVQHFAYPHNTKYVGFEVYPSDLGGIIDPQGMANVRPAKSTTSP</sequence>
<evidence type="ECO:0000259" key="3">
    <source>
        <dbReference type="Pfam" id="PF00496"/>
    </source>
</evidence>
<dbReference type="OrthoDB" id="9801912at2"/>
<gene>
    <name evidence="4" type="ordered locus">TREPR_1780</name>
</gene>
<dbReference type="PROSITE" id="PS01040">
    <property type="entry name" value="SBP_BACTERIAL_5"/>
    <property type="match status" value="1"/>
</dbReference>
<dbReference type="RefSeq" id="WP_015708351.1">
    <property type="nucleotide sequence ID" value="NC_015578.1"/>
</dbReference>
<dbReference type="GO" id="GO:0015833">
    <property type="term" value="P:peptide transport"/>
    <property type="evidence" value="ECO:0007669"/>
    <property type="project" value="TreeGrafter"/>
</dbReference>
<dbReference type="PIRSF" id="PIRSF002741">
    <property type="entry name" value="MppA"/>
    <property type="match status" value="1"/>
</dbReference>
<proteinExistence type="inferred from homology"/>
<dbReference type="AlphaFoldDB" id="F5YM10"/>
<dbReference type="HOGENOM" id="CLU_017028_8_3_12"/>
<dbReference type="EMBL" id="CP001843">
    <property type="protein sequence ID" value="AEF86883.1"/>
    <property type="molecule type" value="Genomic_DNA"/>
</dbReference>
<keyword evidence="5" id="KW-1185">Reference proteome</keyword>
<dbReference type="Proteomes" id="UP000009223">
    <property type="component" value="Chromosome"/>
</dbReference>
<organism evidence="4 5">
    <name type="scientific">Treponema primitia (strain ATCC BAA-887 / DSM 12427 / ZAS-2)</name>
    <dbReference type="NCBI Taxonomy" id="545694"/>
    <lineage>
        <taxon>Bacteria</taxon>
        <taxon>Pseudomonadati</taxon>
        <taxon>Spirochaetota</taxon>
        <taxon>Spirochaetia</taxon>
        <taxon>Spirochaetales</taxon>
        <taxon>Treponemataceae</taxon>
        <taxon>Treponema</taxon>
    </lineage>
</organism>
<dbReference type="GO" id="GO:0043190">
    <property type="term" value="C:ATP-binding cassette (ABC) transporter complex"/>
    <property type="evidence" value="ECO:0007669"/>
    <property type="project" value="InterPro"/>
</dbReference>
<dbReference type="GO" id="GO:0030288">
    <property type="term" value="C:outer membrane-bounded periplasmic space"/>
    <property type="evidence" value="ECO:0007669"/>
    <property type="project" value="UniProtKB-ARBA"/>
</dbReference>
<dbReference type="InterPro" id="IPR030678">
    <property type="entry name" value="Peptide/Ni-bd"/>
</dbReference>